<comment type="similarity">
    <text evidence="2 8">Belongs to the trans-sulfuration enzymes family.</text>
</comment>
<comment type="catalytic activity">
    <reaction evidence="6">
        <text>L,L-cystathionine + H2O = L-homocysteine + pyruvate + NH4(+)</text>
        <dbReference type="Rhea" id="RHEA:13965"/>
        <dbReference type="ChEBI" id="CHEBI:15361"/>
        <dbReference type="ChEBI" id="CHEBI:15377"/>
        <dbReference type="ChEBI" id="CHEBI:28938"/>
        <dbReference type="ChEBI" id="CHEBI:58161"/>
        <dbReference type="ChEBI" id="CHEBI:58199"/>
    </reaction>
</comment>
<dbReference type="EC" id="4.4.1.13" evidence="9"/>
<dbReference type="PANTHER" id="PTHR43500">
    <property type="entry name" value="CYSTATHIONINE BETA-LYASE-RELATED"/>
    <property type="match status" value="1"/>
</dbReference>
<dbReference type="Gene3D" id="3.40.640.10">
    <property type="entry name" value="Type I PLP-dependent aspartate aminotransferase-like (Major domain)"/>
    <property type="match status" value="1"/>
</dbReference>
<dbReference type="EMBL" id="JASJEV010000001">
    <property type="protein sequence ID" value="MDJ1157034.1"/>
    <property type="molecule type" value="Genomic_DNA"/>
</dbReference>
<evidence type="ECO:0000256" key="1">
    <source>
        <dbReference type="ARBA" id="ARBA00001933"/>
    </source>
</evidence>
<evidence type="ECO:0000256" key="4">
    <source>
        <dbReference type="ARBA" id="ARBA00023239"/>
    </source>
</evidence>
<evidence type="ECO:0000256" key="7">
    <source>
        <dbReference type="ARBA" id="ARBA00047625"/>
    </source>
</evidence>
<evidence type="ECO:0000256" key="5">
    <source>
        <dbReference type="ARBA" id="ARBA00046315"/>
    </source>
</evidence>
<comment type="pathway">
    <text evidence="5">Amino-acid biosynthesis; L-methionine biosynthesis via de novo pathway; L-homocysteine from L-cystathionine: step 1/1.</text>
</comment>
<evidence type="ECO:0000256" key="2">
    <source>
        <dbReference type="ARBA" id="ARBA00009077"/>
    </source>
</evidence>
<evidence type="ECO:0000256" key="6">
    <source>
        <dbReference type="ARBA" id="ARBA00047517"/>
    </source>
</evidence>
<reference evidence="9 10" key="1">
    <citation type="submission" date="2023-05" db="EMBL/GenBank/DDBJ databases">
        <title>Chelatococcus sp. nov., a moderately thermophilic bacterium isolated from hot spring microbial mat.</title>
        <authorList>
            <person name="Hu C.-J."/>
            <person name="Li W.-J."/>
        </authorList>
    </citation>
    <scope>NUCLEOTIDE SEQUENCE [LARGE SCALE GENOMIC DNA]</scope>
    <source>
        <strain evidence="9 10">SYSU G07232</strain>
    </source>
</reference>
<dbReference type="GO" id="GO:0047804">
    <property type="term" value="F:cysteine-S-conjugate beta-lyase activity"/>
    <property type="evidence" value="ECO:0007669"/>
    <property type="project" value="UniProtKB-EC"/>
</dbReference>
<dbReference type="InterPro" id="IPR054542">
    <property type="entry name" value="Cys_met_metab_PP"/>
</dbReference>
<comment type="caution">
    <text evidence="9">The sequence shown here is derived from an EMBL/GenBank/DDBJ whole genome shotgun (WGS) entry which is preliminary data.</text>
</comment>
<evidence type="ECO:0000313" key="10">
    <source>
        <dbReference type="Proteomes" id="UP001321492"/>
    </source>
</evidence>
<dbReference type="PIRSF" id="PIRSF001434">
    <property type="entry name" value="CGS"/>
    <property type="match status" value="1"/>
</dbReference>
<dbReference type="NCBIfam" id="TIGR01324">
    <property type="entry name" value="cysta_beta_ly_B"/>
    <property type="match status" value="1"/>
</dbReference>
<protein>
    <submittedName>
        <fullName evidence="9">Cystathionine beta-lyase</fullName>
        <ecNumber evidence="9">4.4.1.13</ecNumber>
    </submittedName>
</protein>
<dbReference type="InterPro" id="IPR015424">
    <property type="entry name" value="PyrdxlP-dep_Trfase"/>
</dbReference>
<gene>
    <name evidence="9" type="primary">metC</name>
    <name evidence="9" type="ORF">QNA08_02115</name>
</gene>
<keyword evidence="4 9" id="KW-0456">Lyase</keyword>
<dbReference type="PANTHER" id="PTHR43500:SF1">
    <property type="entry name" value="CYSTATHIONINE BETA-LYASE-RELATED"/>
    <property type="match status" value="1"/>
</dbReference>
<evidence type="ECO:0000256" key="3">
    <source>
        <dbReference type="ARBA" id="ARBA00022898"/>
    </source>
</evidence>
<evidence type="ECO:0000313" key="9">
    <source>
        <dbReference type="EMBL" id="MDJ1157034.1"/>
    </source>
</evidence>
<name>A0ABT7ACD4_9HYPH</name>
<proteinExistence type="inferred from homology"/>
<sequence>MRKLSDADLARLRERTRLVHAGRNPEEQFGFVNTPVYRGSTVLYPSVDKLLDRNARFTYGTKGTPTTEALETAWTQLCGAAGSVAVPSGLAAVTLVLTAYLSSGDHLLMTDSVYRPTRQFCDGVLKRMGIETTFYDPSVGRGIADLMRPNTKMVFTEAPGSQSFEMQDIPAIAEVAHAKGAIVAMDNTWATPLFFPPHERGVDVAIEAGTKYLGGHSDILLGLVSANARAWPALRETFEAFGMCPGPEDVFLALRGLRTLALRLKEAEHQALAMAEWLAARPEVQTVLHPALPTCPGHDIWKRDFLGASGLFSVILKPAPRRAVAAMLDGLQLFGLGFSWGGFESLIIPFDCSSYRTATQWNPGGPALRLQIGLEDLDDLKADLDAGFERLRREAAAAA</sequence>
<dbReference type="InterPro" id="IPR015422">
    <property type="entry name" value="PyrdxlP-dep_Trfase_small"/>
</dbReference>
<dbReference type="SUPFAM" id="SSF53383">
    <property type="entry name" value="PLP-dependent transferases"/>
    <property type="match status" value="1"/>
</dbReference>
<keyword evidence="3 8" id="KW-0663">Pyridoxal phosphate</keyword>
<dbReference type="InterPro" id="IPR015421">
    <property type="entry name" value="PyrdxlP-dep_Trfase_major"/>
</dbReference>
<keyword evidence="10" id="KW-1185">Reference proteome</keyword>
<organism evidence="9 10">
    <name type="scientific">Chelatococcus albus</name>
    <dbReference type="NCBI Taxonomy" id="3047466"/>
    <lineage>
        <taxon>Bacteria</taxon>
        <taxon>Pseudomonadati</taxon>
        <taxon>Pseudomonadota</taxon>
        <taxon>Alphaproteobacteria</taxon>
        <taxon>Hyphomicrobiales</taxon>
        <taxon>Chelatococcaceae</taxon>
        <taxon>Chelatococcus</taxon>
    </lineage>
</organism>
<dbReference type="Gene3D" id="3.90.1150.10">
    <property type="entry name" value="Aspartate Aminotransferase, domain 1"/>
    <property type="match status" value="1"/>
</dbReference>
<dbReference type="PROSITE" id="PS00868">
    <property type="entry name" value="CYS_MET_METAB_PP"/>
    <property type="match status" value="1"/>
</dbReference>
<dbReference type="Proteomes" id="UP001321492">
    <property type="component" value="Unassembled WGS sequence"/>
</dbReference>
<comment type="cofactor">
    <cofactor evidence="1 8">
        <name>pyridoxal 5'-phosphate</name>
        <dbReference type="ChEBI" id="CHEBI:597326"/>
    </cofactor>
</comment>
<accession>A0ABT7ACD4</accession>
<dbReference type="Pfam" id="PF01053">
    <property type="entry name" value="Cys_Met_Meta_PP"/>
    <property type="match status" value="1"/>
</dbReference>
<dbReference type="InterPro" id="IPR000277">
    <property type="entry name" value="Cys/Met-Metab_PyrdxlP-dep_enz"/>
</dbReference>
<dbReference type="RefSeq" id="WP_283739304.1">
    <property type="nucleotide sequence ID" value="NZ_JASJEV010000001.1"/>
</dbReference>
<dbReference type="InterPro" id="IPR006233">
    <property type="entry name" value="Cys_b_lyase_bac"/>
</dbReference>
<evidence type="ECO:0000256" key="8">
    <source>
        <dbReference type="RuleBase" id="RU362118"/>
    </source>
</evidence>
<comment type="catalytic activity">
    <reaction evidence="7">
        <text>an S-substituted L-cysteine + H2O = a thiol + pyruvate + NH4(+)</text>
        <dbReference type="Rhea" id="RHEA:18121"/>
        <dbReference type="ChEBI" id="CHEBI:15361"/>
        <dbReference type="ChEBI" id="CHEBI:15377"/>
        <dbReference type="ChEBI" id="CHEBI:28938"/>
        <dbReference type="ChEBI" id="CHEBI:29256"/>
        <dbReference type="ChEBI" id="CHEBI:58717"/>
        <dbReference type="EC" id="4.4.1.13"/>
    </reaction>
</comment>